<evidence type="ECO:0000313" key="10">
    <source>
        <dbReference type="EMBL" id="KAJ8305612.1"/>
    </source>
</evidence>
<dbReference type="InterPro" id="IPR004154">
    <property type="entry name" value="Anticodon-bd"/>
</dbReference>
<keyword evidence="5" id="KW-0648">Protein biosynthesis</keyword>
<dbReference type="PRINTS" id="PR01046">
    <property type="entry name" value="TRNASYNTHPRO"/>
</dbReference>
<dbReference type="EC" id="6.1.1.15" evidence="1"/>
<feature type="domain" description="Aminoacyl-transfer RNA synthetases class-II family profile" evidence="9">
    <location>
        <begin position="75"/>
        <end position="373"/>
    </location>
</feature>
<comment type="catalytic activity">
    <reaction evidence="8">
        <text>tRNA(Pro) + L-proline + ATP = L-prolyl-tRNA(Pro) + AMP + diphosphate</text>
        <dbReference type="Rhea" id="RHEA:14305"/>
        <dbReference type="Rhea" id="RHEA-COMP:9700"/>
        <dbReference type="Rhea" id="RHEA-COMP:9702"/>
        <dbReference type="ChEBI" id="CHEBI:30616"/>
        <dbReference type="ChEBI" id="CHEBI:33019"/>
        <dbReference type="ChEBI" id="CHEBI:60039"/>
        <dbReference type="ChEBI" id="CHEBI:78442"/>
        <dbReference type="ChEBI" id="CHEBI:78532"/>
        <dbReference type="ChEBI" id="CHEBI:456215"/>
        <dbReference type="EC" id="6.1.1.15"/>
    </reaction>
</comment>
<dbReference type="EMBL" id="JARBDR010000813">
    <property type="protein sequence ID" value="KAJ8305612.1"/>
    <property type="molecule type" value="Genomic_DNA"/>
</dbReference>
<protein>
    <recommendedName>
        <fullName evidence="1">proline--tRNA ligase</fullName>
        <ecNumber evidence="1">6.1.1.15</ecNumber>
    </recommendedName>
    <alternativeName>
        <fullName evidence="7">Prolyl-tRNA synthetase</fullName>
    </alternativeName>
</protein>
<comment type="caution">
    <text evidence="10">The sequence shown here is derived from an EMBL/GenBank/DDBJ whole genome shotgun (WGS) entry which is preliminary data.</text>
</comment>
<evidence type="ECO:0000256" key="5">
    <source>
        <dbReference type="ARBA" id="ARBA00022917"/>
    </source>
</evidence>
<evidence type="ECO:0000256" key="3">
    <source>
        <dbReference type="ARBA" id="ARBA00022741"/>
    </source>
</evidence>
<dbReference type="Proteomes" id="UP001217089">
    <property type="component" value="Unassembled WGS sequence"/>
</dbReference>
<keyword evidence="3" id="KW-0547">Nucleotide-binding</keyword>
<dbReference type="SUPFAM" id="SSF55681">
    <property type="entry name" value="Class II aaRS and biotin synthetases"/>
    <property type="match status" value="1"/>
</dbReference>
<dbReference type="InterPro" id="IPR006195">
    <property type="entry name" value="aa-tRNA-synth_II"/>
</dbReference>
<dbReference type="PROSITE" id="PS50862">
    <property type="entry name" value="AA_TRNA_LIGASE_II"/>
    <property type="match status" value="1"/>
</dbReference>
<evidence type="ECO:0000256" key="1">
    <source>
        <dbReference type="ARBA" id="ARBA00012831"/>
    </source>
</evidence>
<evidence type="ECO:0000313" key="11">
    <source>
        <dbReference type="Proteomes" id="UP001217089"/>
    </source>
</evidence>
<dbReference type="InterPro" id="IPR045864">
    <property type="entry name" value="aa-tRNA-synth_II/BPL/LPL"/>
</dbReference>
<dbReference type="InterPro" id="IPR050062">
    <property type="entry name" value="Pro-tRNA_synthetase"/>
</dbReference>
<evidence type="ECO:0000256" key="7">
    <source>
        <dbReference type="ARBA" id="ARBA00029731"/>
    </source>
</evidence>
<accession>A0ABQ9ENU4</accession>
<dbReference type="Pfam" id="PF00587">
    <property type="entry name" value="tRNA-synt_2b"/>
    <property type="match status" value="1"/>
</dbReference>
<name>A0ABQ9ENU4_TEGGR</name>
<keyword evidence="2" id="KW-0436">Ligase</keyword>
<keyword evidence="11" id="KW-1185">Reference proteome</keyword>
<keyword evidence="4" id="KW-0067">ATP-binding</keyword>
<dbReference type="Pfam" id="PF03129">
    <property type="entry name" value="HGTP_anticodon"/>
    <property type="match status" value="1"/>
</dbReference>
<dbReference type="SUPFAM" id="SSF52954">
    <property type="entry name" value="Class II aaRS ABD-related"/>
    <property type="match status" value="1"/>
</dbReference>
<dbReference type="CDD" id="cd00779">
    <property type="entry name" value="ProRS_core_prok"/>
    <property type="match status" value="1"/>
</dbReference>
<evidence type="ECO:0000256" key="2">
    <source>
        <dbReference type="ARBA" id="ARBA00022598"/>
    </source>
</evidence>
<dbReference type="InterPro" id="IPR033730">
    <property type="entry name" value="ProRS_core_prok"/>
</dbReference>
<dbReference type="Gene3D" id="3.30.930.10">
    <property type="entry name" value="Bira Bifunctional Protein, Domain 2"/>
    <property type="match status" value="1"/>
</dbReference>
<gene>
    <name evidence="10" type="ORF">KUTeg_016157</name>
</gene>
<dbReference type="PANTHER" id="PTHR42753:SF10">
    <property type="entry name" value="PROLINE--TRNA LIGASE, MITOCHONDRIAL-RELATED"/>
    <property type="match status" value="1"/>
</dbReference>
<organism evidence="10 11">
    <name type="scientific">Tegillarca granosa</name>
    <name type="common">Malaysian cockle</name>
    <name type="synonym">Anadara granosa</name>
    <dbReference type="NCBI Taxonomy" id="220873"/>
    <lineage>
        <taxon>Eukaryota</taxon>
        <taxon>Metazoa</taxon>
        <taxon>Spiralia</taxon>
        <taxon>Lophotrochozoa</taxon>
        <taxon>Mollusca</taxon>
        <taxon>Bivalvia</taxon>
        <taxon>Autobranchia</taxon>
        <taxon>Pteriomorphia</taxon>
        <taxon>Arcoida</taxon>
        <taxon>Arcoidea</taxon>
        <taxon>Arcidae</taxon>
        <taxon>Tegillarca</taxon>
    </lineage>
</organism>
<evidence type="ECO:0000256" key="4">
    <source>
        <dbReference type="ARBA" id="ARBA00022840"/>
    </source>
</evidence>
<keyword evidence="6" id="KW-0030">Aminoacyl-tRNA synthetase</keyword>
<evidence type="ECO:0000256" key="8">
    <source>
        <dbReference type="ARBA" id="ARBA00047671"/>
    </source>
</evidence>
<evidence type="ECO:0000259" key="9">
    <source>
        <dbReference type="PROSITE" id="PS50862"/>
    </source>
</evidence>
<dbReference type="InterPro" id="IPR002314">
    <property type="entry name" value="aa-tRNA-synt_IIb"/>
</dbReference>
<reference evidence="10 11" key="1">
    <citation type="submission" date="2022-12" db="EMBL/GenBank/DDBJ databases">
        <title>Chromosome-level genome of Tegillarca granosa.</title>
        <authorList>
            <person name="Kim J."/>
        </authorList>
    </citation>
    <scope>NUCLEOTIDE SEQUENCE [LARGE SCALE GENOMIC DNA]</scope>
    <source>
        <strain evidence="10">Teg-2019</strain>
        <tissue evidence="10">Adductor muscle</tissue>
    </source>
</reference>
<evidence type="ECO:0000256" key="6">
    <source>
        <dbReference type="ARBA" id="ARBA00023146"/>
    </source>
</evidence>
<sequence>MSWSFLSAVRKQCIEVPLSAVSVSLLPCRHKHIHRKYLSKRLDYINKNQPEDSKITCKSQKLMIYNNIIDHCYPGAYHLLPLGVRVLEKLIKIIDFELEAIGALKMQMPILAPSKLWKKSGRWKTTGSELFRLKDRNQHEYCLGPTHEEIITELVAQEGYISYRNLPMMLYQINTKFRDESWPKFGLLRGREFEMKDMYTFDASEDDAMITYEQVCEVYGKIFDRLKIKYIKVLGSTGNIGGKLSHEFHFPADVGEDTVKICESCGYGANVEVLGKENTTCPECNSDLKQLTCIEVGHSFLLGTKYSDVFNAKFTEGYKADEMKNLADELYDELNEGEVVIDDRTKLSVGKRLFTAKRKGFPYVVVVGRQATETPVLYEVIDMTNDETKFMEKHELLKLMADIETTKPAMISNILNLDIIDMKPDM</sequence>
<proteinExistence type="predicted"/>
<dbReference type="PANTHER" id="PTHR42753">
    <property type="entry name" value="MITOCHONDRIAL RIBOSOME PROTEIN L39/PROLYL-TRNA LIGASE FAMILY MEMBER"/>
    <property type="match status" value="1"/>
</dbReference>
<dbReference type="InterPro" id="IPR002316">
    <property type="entry name" value="Pro-tRNA-ligase_IIa"/>
</dbReference>
<feature type="non-terminal residue" evidence="10">
    <location>
        <position position="426"/>
    </location>
</feature>